<dbReference type="Proteomes" id="UP000515808">
    <property type="component" value="Chromosome"/>
</dbReference>
<dbReference type="AlphaFoldDB" id="A0A7G9LC08"/>
<organism evidence="1 2">
    <name type="scientific">Polaribacter pectinis</name>
    <dbReference type="NCBI Taxonomy" id="2738844"/>
    <lineage>
        <taxon>Bacteria</taxon>
        <taxon>Pseudomonadati</taxon>
        <taxon>Bacteroidota</taxon>
        <taxon>Flavobacteriia</taxon>
        <taxon>Flavobacteriales</taxon>
        <taxon>Flavobacteriaceae</taxon>
    </lineage>
</organism>
<protein>
    <submittedName>
        <fullName evidence="1">Uncharacterized protein</fullName>
    </submittedName>
</protein>
<sequence>MVKKIIAKPHLLLFFLIVLYGCPQAISHKYKEINSVLDINKNSIIKYKNDSIDVYLSYIHFFGNKKRNILIADLNFLSKNSISKNDYNIEISSTKFGILKSIKIPSDYLILKSSYHSNLKKEIDTNNIFRFHKIVGTKESLRKIKKDTIKIIINNKTYLFRVPNKN</sequence>
<evidence type="ECO:0000313" key="1">
    <source>
        <dbReference type="EMBL" id="QNM86157.1"/>
    </source>
</evidence>
<dbReference type="KEGG" id="ppec:H9W90_03295"/>
<accession>A0A7G9LC08</accession>
<name>A0A7G9LC08_9FLAO</name>
<dbReference type="EMBL" id="CP060695">
    <property type="protein sequence ID" value="QNM86157.1"/>
    <property type="molecule type" value="Genomic_DNA"/>
</dbReference>
<dbReference type="RefSeq" id="WP_187483040.1">
    <property type="nucleotide sequence ID" value="NZ_CP060695.1"/>
</dbReference>
<keyword evidence="2" id="KW-1185">Reference proteome</keyword>
<dbReference type="PROSITE" id="PS51257">
    <property type="entry name" value="PROKAR_LIPOPROTEIN"/>
    <property type="match status" value="1"/>
</dbReference>
<evidence type="ECO:0000313" key="2">
    <source>
        <dbReference type="Proteomes" id="UP000515808"/>
    </source>
</evidence>
<reference evidence="1 2" key="1">
    <citation type="submission" date="2020-08" db="EMBL/GenBank/DDBJ databases">
        <title>Polaribacter sp. L12M9 isolated from gut of the Korean scallop.</title>
        <authorList>
            <person name="Jeong Y.S."/>
        </authorList>
    </citation>
    <scope>NUCLEOTIDE SEQUENCE [LARGE SCALE GENOMIC DNA]</scope>
    <source>
        <strain evidence="1 2">L12M9</strain>
    </source>
</reference>
<proteinExistence type="predicted"/>
<gene>
    <name evidence="1" type="ORF">H9W90_03295</name>
</gene>